<evidence type="ECO:0000313" key="2">
    <source>
        <dbReference type="Proteomes" id="UP000054498"/>
    </source>
</evidence>
<dbReference type="KEGG" id="mng:MNEG_12448"/>
<dbReference type="RefSeq" id="XP_013894533.1">
    <property type="nucleotide sequence ID" value="XM_014039079.1"/>
</dbReference>
<evidence type="ECO:0008006" key="3">
    <source>
        <dbReference type="Google" id="ProtNLM"/>
    </source>
</evidence>
<evidence type="ECO:0000313" key="1">
    <source>
        <dbReference type="EMBL" id="KIY95513.1"/>
    </source>
</evidence>
<protein>
    <recommendedName>
        <fullName evidence="3">GAF domain-containing protein</fullName>
    </recommendedName>
</protein>
<dbReference type="InterPro" id="IPR029016">
    <property type="entry name" value="GAF-like_dom_sf"/>
</dbReference>
<dbReference type="Gene3D" id="3.30.450.40">
    <property type="match status" value="1"/>
</dbReference>
<feature type="non-terminal residue" evidence="1">
    <location>
        <position position="386"/>
    </location>
</feature>
<keyword evidence="2" id="KW-1185">Reference proteome</keyword>
<accession>A0A0D2KI95</accession>
<dbReference type="GeneID" id="25729811"/>
<organism evidence="1 2">
    <name type="scientific">Monoraphidium neglectum</name>
    <dbReference type="NCBI Taxonomy" id="145388"/>
    <lineage>
        <taxon>Eukaryota</taxon>
        <taxon>Viridiplantae</taxon>
        <taxon>Chlorophyta</taxon>
        <taxon>core chlorophytes</taxon>
        <taxon>Chlorophyceae</taxon>
        <taxon>CS clade</taxon>
        <taxon>Sphaeropleales</taxon>
        <taxon>Selenastraceae</taxon>
        <taxon>Monoraphidium</taxon>
    </lineage>
</organism>
<dbReference type="STRING" id="145388.A0A0D2KI95"/>
<dbReference type="AlphaFoldDB" id="A0A0D2KI95"/>
<dbReference type="Proteomes" id="UP000054498">
    <property type="component" value="Unassembled WGS sequence"/>
</dbReference>
<reference evidence="1 2" key="1">
    <citation type="journal article" date="2013" name="BMC Genomics">
        <title>Reconstruction of the lipid metabolism for the microalga Monoraphidium neglectum from its genome sequence reveals characteristics suitable for biofuel production.</title>
        <authorList>
            <person name="Bogen C."/>
            <person name="Al-Dilaimi A."/>
            <person name="Albersmeier A."/>
            <person name="Wichmann J."/>
            <person name="Grundmann M."/>
            <person name="Rupp O."/>
            <person name="Lauersen K.J."/>
            <person name="Blifernez-Klassen O."/>
            <person name="Kalinowski J."/>
            <person name="Goesmann A."/>
            <person name="Mussgnug J.H."/>
            <person name="Kruse O."/>
        </authorList>
    </citation>
    <scope>NUCLEOTIDE SEQUENCE [LARGE SCALE GENOMIC DNA]</scope>
    <source>
        <strain evidence="1 2">SAG 48.87</strain>
    </source>
</reference>
<sequence length="386" mass="40395">MGNCKSVPDVEGNTIAELRASAWARAASFSVGSQQERPADASRPGSADVNGLQQQLALVHASPLLRLPEAAELLAAQLEADLVAIWVVTPADPSTSVLMASHGKGVSALRKCVVVRPPAEDSDSSGICLGAACSLNIPDATALGATLEPAELWQGPAGLRSFVQVPIGTASNPLGVLLLAKSQPSAFNGPWWHVQLRLAATGLLPHVRQGAVERVAELLRAMDASEDPFQLVGTLLRGARDFLLKACTLQATARFALLQPRGCPDALLFETPAHLAPGSASGARGSEAHSDCSDPGEREVVASMLRVANTLLGASVAQRQARFVSDVGLYMQCCPRPARDIFTRASRVVSSIVVVPLIAGDAPPLGALYFALDTPCEFANIQETLL</sequence>
<gene>
    <name evidence="1" type="ORF">MNEG_12448</name>
</gene>
<dbReference type="OrthoDB" id="543250at2759"/>
<name>A0A0D2KI95_9CHLO</name>
<proteinExistence type="predicted"/>
<dbReference type="EMBL" id="KK103468">
    <property type="protein sequence ID" value="KIY95513.1"/>
    <property type="molecule type" value="Genomic_DNA"/>
</dbReference>
<dbReference type="SUPFAM" id="SSF55781">
    <property type="entry name" value="GAF domain-like"/>
    <property type="match status" value="1"/>
</dbReference>